<name>A0A934PVU1_9SPHI</name>
<keyword evidence="1" id="KW-0732">Signal</keyword>
<feature type="signal peptide" evidence="1">
    <location>
        <begin position="1"/>
        <end position="30"/>
    </location>
</feature>
<evidence type="ECO:0000313" key="4">
    <source>
        <dbReference type="Proteomes" id="UP000613193"/>
    </source>
</evidence>
<comment type="caution">
    <text evidence="3">The sequence shown here is derived from an EMBL/GenBank/DDBJ whole genome shotgun (WGS) entry which is preliminary data.</text>
</comment>
<dbReference type="Pfam" id="PF14344">
    <property type="entry name" value="DUF4397"/>
    <property type="match status" value="1"/>
</dbReference>
<dbReference type="AlphaFoldDB" id="A0A934PVU1"/>
<dbReference type="PROSITE" id="PS51257">
    <property type="entry name" value="PROKAR_LIPOPROTEIN"/>
    <property type="match status" value="1"/>
</dbReference>
<dbReference type="EMBL" id="JAEHFW010000003">
    <property type="protein sequence ID" value="MBK0380477.1"/>
    <property type="molecule type" value="Genomic_DNA"/>
</dbReference>
<gene>
    <name evidence="3" type="ORF">I5M19_14225</name>
</gene>
<feature type="chain" id="PRO_5037670210" evidence="1">
    <location>
        <begin position="31"/>
        <end position="240"/>
    </location>
</feature>
<protein>
    <submittedName>
        <fullName evidence="3">DUF4397 domain-containing protein</fullName>
    </submittedName>
</protein>
<accession>A0A934PVU1</accession>
<dbReference type="RefSeq" id="WP_200067026.1">
    <property type="nucleotide sequence ID" value="NZ_JAEHFW010000003.1"/>
</dbReference>
<evidence type="ECO:0000259" key="2">
    <source>
        <dbReference type="Pfam" id="PF14344"/>
    </source>
</evidence>
<keyword evidence="4" id="KW-1185">Reference proteome</keyword>
<dbReference type="InterPro" id="IPR025510">
    <property type="entry name" value="DUF4397"/>
</dbReference>
<proteinExistence type="predicted"/>
<reference evidence="3" key="1">
    <citation type="submission" date="2020-12" db="EMBL/GenBank/DDBJ databases">
        <title>Bacterial novel species Mucilaginibacter sp. SD-g isolated from soil.</title>
        <authorList>
            <person name="Jung H.-Y."/>
        </authorList>
    </citation>
    <scope>NUCLEOTIDE SEQUENCE</scope>
    <source>
        <strain evidence="3">SD-g</strain>
    </source>
</reference>
<sequence>MMKNFKQAFKRWAGIVGMMCLLGIALTSCIKDNNDNIPQQPIALLSVINASPDSPPLNFALDNSRANNQPIYYGGGLDYLQAYTGKRNATFVNASSGQLYKTDTLTLKADTYYSLFLTNVAANPEYLLLTDSISRPASGMATVRLVNVSPDAPAVDLAIQGGDVIASNKAYKGHSAFVPVAGNKTYTFEIRQAGTSNVLATTSNITVNSNSVYTVWLQGLSAATDDKKLTAKVQNNVYFY</sequence>
<evidence type="ECO:0000256" key="1">
    <source>
        <dbReference type="SAM" id="SignalP"/>
    </source>
</evidence>
<feature type="domain" description="DUF4397" evidence="2">
    <location>
        <begin position="43"/>
        <end position="157"/>
    </location>
</feature>
<organism evidence="3 4">
    <name type="scientific">Mucilaginibacter segetis</name>
    <dbReference type="NCBI Taxonomy" id="2793071"/>
    <lineage>
        <taxon>Bacteria</taxon>
        <taxon>Pseudomonadati</taxon>
        <taxon>Bacteroidota</taxon>
        <taxon>Sphingobacteriia</taxon>
        <taxon>Sphingobacteriales</taxon>
        <taxon>Sphingobacteriaceae</taxon>
        <taxon>Mucilaginibacter</taxon>
    </lineage>
</organism>
<dbReference type="Proteomes" id="UP000613193">
    <property type="component" value="Unassembled WGS sequence"/>
</dbReference>
<evidence type="ECO:0000313" key="3">
    <source>
        <dbReference type="EMBL" id="MBK0380477.1"/>
    </source>
</evidence>